<sequence>MSNENEPEDQTEEEDMVVLDTDENANKTPAGSRAPSRAKSRGSIGDDRKTITRKGGRSTARPDSRLSGVDDNESQIDDSARSETTYSESSGFDTDLEVEDTILALKRNVREAYDASGKSTYKEACRLNGVIPVSYFLRHIADSELTMKHHGLGPAGAKAIAISLVTNTTICKLNLSDNWLDAVGGIAIADMLKENCYITDLDLSENKLGNSGAKALSEMLLQNSTLTHLTLTGNSFEDKSAEYFAEVILNNSKLEYVNLSHNEFSEAAGLLLGPAISENITMRQLDLSWNHIRRKGALALAKGIMNNIGLKVINISWNGFGNEGAQALGEALKVNSSLEELDITNNRISGEGAVFLGKGLTNNETLKILRIGKNPMQAAGAFAILKAVKDNTNTIMDELDFSGIQVNKEFEDLYNQLKETRPNIKIHHGGMKEAVKPKQKLNPMLKLQRYIQKNNLRLVDFFNKFDKDGSMSVTYDEFEEGLVESGIDLSKEEIAYMIGELDKDGDGEINYSSIYRSILVHDHGTRQAAMFCTGPLQAQAAAITIALTFSPTNPLFSS</sequence>
<dbReference type="Proteomes" id="UP000694845">
    <property type="component" value="Unplaced"/>
</dbReference>
<dbReference type="InterPro" id="IPR032675">
    <property type="entry name" value="LRR_dom_sf"/>
</dbReference>
<dbReference type="SUPFAM" id="SSF52047">
    <property type="entry name" value="RNI-like"/>
    <property type="match status" value="1"/>
</dbReference>
<feature type="domain" description="EF-hand" evidence="2">
    <location>
        <begin position="453"/>
        <end position="488"/>
    </location>
</feature>
<feature type="region of interest" description="Disordered" evidence="1">
    <location>
        <begin position="1"/>
        <end position="92"/>
    </location>
</feature>
<dbReference type="AlphaFoldDB" id="A0A8B7YYG2"/>
<dbReference type="PANTHER" id="PTHR24114:SF50">
    <property type="entry name" value="RNI-LIKE PROTEIN"/>
    <property type="match status" value="1"/>
</dbReference>
<name>A0A8B7YYG2_ACAPL</name>
<feature type="domain" description="EF-hand" evidence="2">
    <location>
        <begin position="489"/>
        <end position="524"/>
    </location>
</feature>
<proteinExistence type="predicted"/>
<feature type="compositionally biased region" description="Polar residues" evidence="1">
    <location>
        <begin position="82"/>
        <end position="92"/>
    </location>
</feature>
<gene>
    <name evidence="4" type="primary">LOC110982284</name>
</gene>
<dbReference type="KEGG" id="aplc:110982284"/>
<dbReference type="SMART" id="SM00368">
    <property type="entry name" value="LRR_RI"/>
    <property type="match status" value="8"/>
</dbReference>
<dbReference type="PANTHER" id="PTHR24114">
    <property type="entry name" value="LEUCINE RICH REPEAT FAMILY PROTEIN"/>
    <property type="match status" value="1"/>
</dbReference>
<dbReference type="SUPFAM" id="SSF47473">
    <property type="entry name" value="EF-hand"/>
    <property type="match status" value="1"/>
</dbReference>
<dbReference type="RefSeq" id="XP_022096286.1">
    <property type="nucleotide sequence ID" value="XM_022240594.1"/>
</dbReference>
<dbReference type="InterPro" id="IPR002048">
    <property type="entry name" value="EF_hand_dom"/>
</dbReference>
<dbReference type="InterPro" id="IPR001611">
    <property type="entry name" value="Leu-rich_rpt"/>
</dbReference>
<organism evidence="3 4">
    <name type="scientific">Acanthaster planci</name>
    <name type="common">Crown-of-thorns starfish</name>
    <dbReference type="NCBI Taxonomy" id="133434"/>
    <lineage>
        <taxon>Eukaryota</taxon>
        <taxon>Metazoa</taxon>
        <taxon>Echinodermata</taxon>
        <taxon>Eleutherozoa</taxon>
        <taxon>Asterozoa</taxon>
        <taxon>Asteroidea</taxon>
        <taxon>Valvatacea</taxon>
        <taxon>Valvatida</taxon>
        <taxon>Acanthasteridae</taxon>
        <taxon>Acanthaster</taxon>
    </lineage>
</organism>
<dbReference type="CDD" id="cd00051">
    <property type="entry name" value="EFh"/>
    <property type="match status" value="1"/>
</dbReference>
<feature type="compositionally biased region" description="Acidic residues" evidence="1">
    <location>
        <begin position="1"/>
        <end position="23"/>
    </location>
</feature>
<evidence type="ECO:0000313" key="3">
    <source>
        <dbReference type="Proteomes" id="UP000694845"/>
    </source>
</evidence>
<dbReference type="InterPro" id="IPR011992">
    <property type="entry name" value="EF-hand-dom_pair"/>
</dbReference>
<dbReference type="Gene3D" id="1.10.238.10">
    <property type="entry name" value="EF-hand"/>
    <property type="match status" value="1"/>
</dbReference>
<accession>A0A8B7YYG2</accession>
<evidence type="ECO:0000313" key="4">
    <source>
        <dbReference type="RefSeq" id="XP_022096286.1"/>
    </source>
</evidence>
<dbReference type="GO" id="GO:0005509">
    <property type="term" value="F:calcium ion binding"/>
    <property type="evidence" value="ECO:0007669"/>
    <property type="project" value="InterPro"/>
</dbReference>
<protein>
    <submittedName>
        <fullName evidence="4">Leucine-rich repeat-containing protein 74B-like isoform X1</fullName>
    </submittedName>
</protein>
<dbReference type="Pfam" id="PF13499">
    <property type="entry name" value="EF-hand_7"/>
    <property type="match status" value="1"/>
</dbReference>
<evidence type="ECO:0000256" key="1">
    <source>
        <dbReference type="SAM" id="MobiDB-lite"/>
    </source>
</evidence>
<evidence type="ECO:0000259" key="2">
    <source>
        <dbReference type="PROSITE" id="PS50222"/>
    </source>
</evidence>
<dbReference type="OrthoDB" id="120976at2759"/>
<keyword evidence="3" id="KW-1185">Reference proteome</keyword>
<reference evidence="4" key="1">
    <citation type="submission" date="2025-08" db="UniProtKB">
        <authorList>
            <consortium name="RefSeq"/>
        </authorList>
    </citation>
    <scope>IDENTIFICATION</scope>
</reference>
<dbReference type="GeneID" id="110982284"/>
<dbReference type="Gene3D" id="3.80.10.10">
    <property type="entry name" value="Ribonuclease Inhibitor"/>
    <property type="match status" value="1"/>
</dbReference>
<dbReference type="InterPro" id="IPR052394">
    <property type="entry name" value="LRR-containing"/>
</dbReference>
<dbReference type="SMART" id="SM00054">
    <property type="entry name" value="EFh"/>
    <property type="match status" value="2"/>
</dbReference>
<dbReference type="Pfam" id="PF13516">
    <property type="entry name" value="LRR_6"/>
    <property type="match status" value="7"/>
</dbReference>
<dbReference type="PROSITE" id="PS50222">
    <property type="entry name" value="EF_HAND_2"/>
    <property type="match status" value="2"/>
</dbReference>